<comment type="caution">
    <text evidence="1">The sequence shown here is derived from an EMBL/GenBank/DDBJ whole genome shotgun (WGS) entry which is preliminary data.</text>
</comment>
<protein>
    <submittedName>
        <fullName evidence="1">Uncharacterized protein</fullName>
    </submittedName>
</protein>
<keyword evidence="2" id="KW-1185">Reference proteome</keyword>
<proteinExistence type="predicted"/>
<dbReference type="EMBL" id="JANJQO010003471">
    <property type="protein sequence ID" value="KAJ2959581.1"/>
    <property type="molecule type" value="Genomic_DNA"/>
</dbReference>
<dbReference type="Proteomes" id="UP001143910">
    <property type="component" value="Unassembled WGS sequence"/>
</dbReference>
<sequence>MPPPDGIYKVKWENEELVDTHRIDPFNSTHPRRMMISRFKPILAPLCTKTCRVSVWPKELADLEDAIYEAYYAGTGWPTGIFSSLELQVCCRSIPAPFLTYPKILFGTGLNTTRLSYASTAQHLASRGYEVIVMDHPYETDLVQFPNGDIIPGGHVIGDRQNTTSLELGLDIRSADAAFVMDALGIKKTVMIGQSYGGAAAADILLRDSRVVGGVNLDGAMFGHAVAEGVPHPFVVFGSQDHNSTSEPTWRPFFEAMDKKRPNVWDRELSFVGSGHGSFTDMSVVGDISGLRNNTVLVDYIFGNILGSHAMVVFKEYMDDFIQFALGRSNGPGLLAGPDPRYPDVGFLRASH</sequence>
<organism evidence="1 2">
    <name type="scientific">Zarea fungicola</name>
    <dbReference type="NCBI Taxonomy" id="93591"/>
    <lineage>
        <taxon>Eukaryota</taxon>
        <taxon>Fungi</taxon>
        <taxon>Dikarya</taxon>
        <taxon>Ascomycota</taxon>
        <taxon>Pezizomycotina</taxon>
        <taxon>Sordariomycetes</taxon>
        <taxon>Hypocreomycetidae</taxon>
        <taxon>Hypocreales</taxon>
        <taxon>Cordycipitaceae</taxon>
        <taxon>Zarea</taxon>
    </lineage>
</organism>
<gene>
    <name evidence="1" type="ORF">NQ176_g11111</name>
</gene>
<accession>A0ACC1MD31</accession>
<evidence type="ECO:0000313" key="2">
    <source>
        <dbReference type="Proteomes" id="UP001143910"/>
    </source>
</evidence>
<evidence type="ECO:0000313" key="1">
    <source>
        <dbReference type="EMBL" id="KAJ2959581.1"/>
    </source>
</evidence>
<reference evidence="1" key="1">
    <citation type="submission" date="2022-08" db="EMBL/GenBank/DDBJ databases">
        <title>Genome Sequence of Lecanicillium fungicola.</title>
        <authorList>
            <person name="Buettner E."/>
        </authorList>
    </citation>
    <scope>NUCLEOTIDE SEQUENCE</scope>
    <source>
        <strain evidence="1">Babe33</strain>
    </source>
</reference>
<name>A0ACC1MD31_9HYPO</name>